<dbReference type="KEGG" id="samy:DB32_008445"/>
<dbReference type="EMBL" id="CP011125">
    <property type="protein sequence ID" value="AKF11296.1"/>
    <property type="molecule type" value="Genomic_DNA"/>
</dbReference>
<feature type="domain" description="DUF4266" evidence="2">
    <location>
        <begin position="13"/>
        <end position="62"/>
    </location>
</feature>
<sequence>MFAAAAIAGCATVAPYEREHLSRASMDFGREDDETAFRAHVHDSREGATGGHGSTGGGCGCN</sequence>
<evidence type="ECO:0000313" key="3">
    <source>
        <dbReference type="EMBL" id="AKF11296.1"/>
    </source>
</evidence>
<keyword evidence="4" id="KW-1185">Reference proteome</keyword>
<feature type="region of interest" description="Disordered" evidence="1">
    <location>
        <begin position="42"/>
        <end position="62"/>
    </location>
</feature>
<dbReference type="InterPro" id="IPR025362">
    <property type="entry name" value="DUF4266"/>
</dbReference>
<evidence type="ECO:0000256" key="1">
    <source>
        <dbReference type="SAM" id="MobiDB-lite"/>
    </source>
</evidence>
<gene>
    <name evidence="3" type="ORF">DB32_008445</name>
</gene>
<evidence type="ECO:0000313" key="4">
    <source>
        <dbReference type="Proteomes" id="UP000034883"/>
    </source>
</evidence>
<proteinExistence type="predicted"/>
<name>A0A0F6WA75_9BACT</name>
<feature type="compositionally biased region" description="Gly residues" evidence="1">
    <location>
        <begin position="48"/>
        <end position="62"/>
    </location>
</feature>
<organism evidence="3 4">
    <name type="scientific">Sandaracinus amylolyticus</name>
    <dbReference type="NCBI Taxonomy" id="927083"/>
    <lineage>
        <taxon>Bacteria</taxon>
        <taxon>Pseudomonadati</taxon>
        <taxon>Myxococcota</taxon>
        <taxon>Polyangia</taxon>
        <taxon>Polyangiales</taxon>
        <taxon>Sandaracinaceae</taxon>
        <taxon>Sandaracinus</taxon>
    </lineage>
</organism>
<dbReference type="Pfam" id="PF14086">
    <property type="entry name" value="DUF4266"/>
    <property type="match status" value="1"/>
</dbReference>
<accession>A0A0F6WA75</accession>
<protein>
    <submittedName>
        <fullName evidence="3">Lipoprotein</fullName>
    </submittedName>
</protein>
<dbReference type="Proteomes" id="UP000034883">
    <property type="component" value="Chromosome"/>
</dbReference>
<evidence type="ECO:0000259" key="2">
    <source>
        <dbReference type="Pfam" id="PF14086"/>
    </source>
</evidence>
<reference evidence="3 4" key="1">
    <citation type="submission" date="2015-03" db="EMBL/GenBank/DDBJ databases">
        <title>Genome assembly of Sandaracinus amylolyticus DSM 53668.</title>
        <authorList>
            <person name="Sharma G."/>
            <person name="Subramanian S."/>
        </authorList>
    </citation>
    <scope>NUCLEOTIDE SEQUENCE [LARGE SCALE GENOMIC DNA]</scope>
    <source>
        <strain evidence="3 4">DSM 53668</strain>
    </source>
</reference>
<dbReference type="AlphaFoldDB" id="A0A0F6WA75"/>
<keyword evidence="3" id="KW-0449">Lipoprotein</keyword>
<dbReference type="STRING" id="927083.DB32_008445"/>